<dbReference type="AlphaFoldDB" id="V2WYJ5"/>
<dbReference type="STRING" id="1381753.V2WYJ5"/>
<comment type="caution">
    <text evidence="1">The sequence shown here is derived from an EMBL/GenBank/DDBJ whole genome shotgun (WGS) entry which is preliminary data.</text>
</comment>
<dbReference type="KEGG" id="mrr:Moror_9731"/>
<accession>V2WYJ5</accession>
<organism evidence="1 2">
    <name type="scientific">Moniliophthora roreri (strain MCA 2997)</name>
    <name type="common">Cocoa frosty pod rot fungus</name>
    <name type="synonym">Crinipellis roreri</name>
    <dbReference type="NCBI Taxonomy" id="1381753"/>
    <lineage>
        <taxon>Eukaryota</taxon>
        <taxon>Fungi</taxon>
        <taxon>Dikarya</taxon>
        <taxon>Basidiomycota</taxon>
        <taxon>Agaricomycotina</taxon>
        <taxon>Agaricomycetes</taxon>
        <taxon>Agaricomycetidae</taxon>
        <taxon>Agaricales</taxon>
        <taxon>Marasmiineae</taxon>
        <taxon>Marasmiaceae</taxon>
        <taxon>Moniliophthora</taxon>
    </lineage>
</organism>
<gene>
    <name evidence="1" type="ORF">Moror_9731</name>
</gene>
<evidence type="ECO:0000313" key="2">
    <source>
        <dbReference type="Proteomes" id="UP000017559"/>
    </source>
</evidence>
<keyword evidence="2" id="KW-1185">Reference proteome</keyword>
<dbReference type="Proteomes" id="UP000017559">
    <property type="component" value="Unassembled WGS sequence"/>
</dbReference>
<name>V2WYJ5_MONRO</name>
<reference evidence="1 2" key="1">
    <citation type="journal article" date="2014" name="BMC Genomics">
        <title>Genome and secretome analysis of the hemibiotrophic fungal pathogen, Moniliophthora roreri, which causes frosty pod rot disease of cacao: mechanisms of the biotrophic and necrotrophic phases.</title>
        <authorList>
            <person name="Meinhardt L.W."/>
            <person name="Costa G.G.L."/>
            <person name="Thomazella D.P.T."/>
            <person name="Teixeira P.J.P.L."/>
            <person name="Carazzolle M.F."/>
            <person name="Schuster S.C."/>
            <person name="Carlson J.E."/>
            <person name="Guiltinan M.J."/>
            <person name="Mieczkowski P."/>
            <person name="Farmer A."/>
            <person name="Ramaraj T."/>
            <person name="Crozier J."/>
            <person name="Davis R.E."/>
            <person name="Shao J."/>
            <person name="Melnick R.L."/>
            <person name="Pereira G.A.G."/>
            <person name="Bailey B.A."/>
        </authorList>
    </citation>
    <scope>NUCLEOTIDE SEQUENCE [LARGE SCALE GENOMIC DNA]</scope>
    <source>
        <strain evidence="1 2">MCA 2997</strain>
    </source>
</reference>
<dbReference type="OrthoDB" id="2684108at2759"/>
<dbReference type="HOGENOM" id="CLU_032230_0_0_1"/>
<evidence type="ECO:0000313" key="1">
    <source>
        <dbReference type="EMBL" id="ESK86627.1"/>
    </source>
</evidence>
<dbReference type="EMBL" id="AWSO01000912">
    <property type="protein sequence ID" value="ESK86627.1"/>
    <property type="molecule type" value="Genomic_DNA"/>
</dbReference>
<protein>
    <submittedName>
        <fullName evidence="1">Uncharacterized protein</fullName>
    </submittedName>
</protein>
<proteinExistence type="predicted"/>
<sequence>MIHVHTFLPLVQTYICSDSIHSELQEIADNPSTTYEKQARIAREAPEFLHRNKTGTWADFVAAGLSTLNAQGGHHLRLFQKLNQNMRNEKAARYATHQEKRDLVRHLELGKIAPEIYPLLAKHPYGSPLQCEAVKEALGLEVIYRERRYNTHVPMYRRLVELQDHIGDPRHDILVTGESFLRIPARISAVVISPPTEGFPYGCVELVVKRDFANDMVYGRKLLKWVQDAILEACDNRRDVRPSHAGKMVQVGLNMGPRHRRILGYAKSFTANLDDEERRNQDEKVIGCFGLFWHGVVSFIPGDITAPVRKCLEDEYPQLGTRDIPSGPGFTVVLDGKHYVFSQSQRGPPEGILTAGYAAHTHRDPAYCRWAFGFTAVHDRSEDSELPEGHGSNYVDMTLGIVVESGDGTLTAFQPDYLHGTTYAGKIVNYGLSATMTRRVRDGFEEFIKEGKPVVFAFQSVDEHKN</sequence>